<evidence type="ECO:0000256" key="4">
    <source>
        <dbReference type="ARBA" id="ARBA00022840"/>
    </source>
</evidence>
<dbReference type="GO" id="GO:0005524">
    <property type="term" value="F:ATP binding"/>
    <property type="evidence" value="ECO:0007669"/>
    <property type="project" value="UniProtKB-KW"/>
</dbReference>
<evidence type="ECO:0000259" key="6">
    <source>
        <dbReference type="Pfam" id="PF16573"/>
    </source>
</evidence>
<dbReference type="Gene3D" id="2.60.120.1030">
    <property type="entry name" value="Clp1, DNA binding domain"/>
    <property type="match status" value="1"/>
</dbReference>
<dbReference type="GO" id="GO:0006397">
    <property type="term" value="P:mRNA processing"/>
    <property type="evidence" value="ECO:0007669"/>
    <property type="project" value="UniProtKB-KW"/>
</dbReference>
<dbReference type="WBParaSite" id="SBAD_0000839601-mRNA-1">
    <property type="protein sequence ID" value="SBAD_0000839601-mRNA-1"/>
    <property type="gene ID" value="SBAD_0000839601"/>
</dbReference>
<reference evidence="8 9" key="2">
    <citation type="submission" date="2018-11" db="EMBL/GenBank/DDBJ databases">
        <authorList>
            <consortium name="Pathogen Informatics"/>
        </authorList>
    </citation>
    <scope>NUCLEOTIDE SEQUENCE [LARGE SCALE GENOMIC DNA]</scope>
</reference>
<dbReference type="PANTHER" id="PTHR12755:SF6">
    <property type="entry name" value="POLYRIBONUCLEOTIDE 5'-HYDROXYL-KINASE CLP1"/>
    <property type="match status" value="1"/>
</dbReference>
<feature type="domain" description="Clp1 N-terminal" evidence="6">
    <location>
        <begin position="23"/>
        <end position="105"/>
    </location>
</feature>
<dbReference type="InterPro" id="IPR032324">
    <property type="entry name" value="Clp1_N"/>
</dbReference>
<dbReference type="FunFam" id="2.60.120.1030:FF:000001">
    <property type="entry name" value="Protein CLP1 homolog 5"/>
    <property type="match status" value="1"/>
</dbReference>
<dbReference type="Pfam" id="PF16575">
    <property type="entry name" value="CLP1_P"/>
    <property type="match status" value="1"/>
</dbReference>
<sequence>MQIVSRQVIALEDSLLNTVLKEVRFVASGDAIVELLEGTGEIFGSELVQHKRYTFPTGSRVAIFTWHGCSIELVGETDGAYIAKQTPMVIYLNTHAALEMMRQHAEEYGNRGPRLMIVGPTDVGKSTYCRILLNYAGQISVPGTVGALFIERPADAAEGFEKRMPLVYSFGHLSPGENMPLYNMLVTKMAEVINARCANSKAANASGIIINTCGWIKGDGYACIVNAADAFEASHRNFHNHCCVLVVLIALSRLYKQSVCCFWRSIHPRLFKTYSKTQVTASTNLLFLAYSCTVDTCLEKNSHSLRCPAS</sequence>
<evidence type="ECO:0000313" key="8">
    <source>
        <dbReference type="EMBL" id="VDP15325.1"/>
    </source>
</evidence>
<dbReference type="SUPFAM" id="SSF52540">
    <property type="entry name" value="P-loop containing nucleoside triphosphate hydrolases"/>
    <property type="match status" value="1"/>
</dbReference>
<dbReference type="PANTHER" id="PTHR12755">
    <property type="entry name" value="CLEAVAGE/POLYADENYLATION FACTOR IA SUBUNIT CLP1P"/>
    <property type="match status" value="1"/>
</dbReference>
<dbReference type="AlphaFoldDB" id="A0A183IWU8"/>
<dbReference type="EMBL" id="UZAM01011247">
    <property type="protein sequence ID" value="VDP15325.1"/>
    <property type="molecule type" value="Genomic_DNA"/>
</dbReference>
<organism evidence="10">
    <name type="scientific">Soboliphyme baturini</name>
    <dbReference type="NCBI Taxonomy" id="241478"/>
    <lineage>
        <taxon>Eukaryota</taxon>
        <taxon>Metazoa</taxon>
        <taxon>Ecdysozoa</taxon>
        <taxon>Nematoda</taxon>
        <taxon>Enoplea</taxon>
        <taxon>Dorylaimia</taxon>
        <taxon>Dioctophymatida</taxon>
        <taxon>Dioctophymatoidea</taxon>
        <taxon>Soboliphymatidae</taxon>
        <taxon>Soboliphyme</taxon>
    </lineage>
</organism>
<dbReference type="Pfam" id="PF16573">
    <property type="entry name" value="CLP1_N"/>
    <property type="match status" value="1"/>
</dbReference>
<evidence type="ECO:0000313" key="10">
    <source>
        <dbReference type="WBParaSite" id="SBAD_0000839601-mRNA-1"/>
    </source>
</evidence>
<dbReference type="InterPro" id="IPR045116">
    <property type="entry name" value="Clp1/Grc3"/>
</dbReference>
<dbReference type="InterPro" id="IPR038239">
    <property type="entry name" value="Clp1_N_sf"/>
</dbReference>
<reference evidence="10" key="1">
    <citation type="submission" date="2016-06" db="UniProtKB">
        <authorList>
            <consortium name="WormBaseParasite"/>
        </authorList>
    </citation>
    <scope>IDENTIFICATION</scope>
</reference>
<dbReference type="GO" id="GO:0005634">
    <property type="term" value="C:nucleus"/>
    <property type="evidence" value="ECO:0007669"/>
    <property type="project" value="UniProtKB-SubCell"/>
</dbReference>
<protein>
    <submittedName>
        <fullName evidence="10">Protein CLP1 homolog</fullName>
    </submittedName>
</protein>
<evidence type="ECO:0000256" key="3">
    <source>
        <dbReference type="ARBA" id="ARBA00022741"/>
    </source>
</evidence>
<keyword evidence="9" id="KW-1185">Reference proteome</keyword>
<name>A0A183IWU8_9BILA</name>
<dbReference type="InterPro" id="IPR032319">
    <property type="entry name" value="CLP1_P"/>
</dbReference>
<dbReference type="OrthoDB" id="258143at2759"/>
<proteinExistence type="predicted"/>
<keyword evidence="3" id="KW-0547">Nucleotide-binding</keyword>
<evidence type="ECO:0000259" key="7">
    <source>
        <dbReference type="Pfam" id="PF16575"/>
    </source>
</evidence>
<keyword evidence="2" id="KW-0507">mRNA processing</keyword>
<dbReference type="Proteomes" id="UP000270296">
    <property type="component" value="Unassembled WGS sequence"/>
</dbReference>
<keyword evidence="5" id="KW-0539">Nucleus</keyword>
<dbReference type="InterPro" id="IPR027417">
    <property type="entry name" value="P-loop_NTPase"/>
</dbReference>
<dbReference type="Gene3D" id="3.40.50.300">
    <property type="entry name" value="P-loop containing nucleotide triphosphate hydrolases"/>
    <property type="match status" value="1"/>
</dbReference>
<evidence type="ECO:0000256" key="1">
    <source>
        <dbReference type="ARBA" id="ARBA00004123"/>
    </source>
</evidence>
<dbReference type="GO" id="GO:0051731">
    <property type="term" value="F:polynucleotide 5'-hydroxyl-kinase activity"/>
    <property type="evidence" value="ECO:0007669"/>
    <property type="project" value="InterPro"/>
</dbReference>
<dbReference type="GO" id="GO:0006388">
    <property type="term" value="P:tRNA splicing, via endonucleolytic cleavage and ligation"/>
    <property type="evidence" value="ECO:0007669"/>
    <property type="project" value="TreeGrafter"/>
</dbReference>
<evidence type="ECO:0000256" key="5">
    <source>
        <dbReference type="ARBA" id="ARBA00023242"/>
    </source>
</evidence>
<comment type="subcellular location">
    <subcellularLocation>
        <location evidence="1">Nucleus</location>
    </subcellularLocation>
</comment>
<evidence type="ECO:0000313" key="9">
    <source>
        <dbReference type="Proteomes" id="UP000270296"/>
    </source>
</evidence>
<gene>
    <name evidence="8" type="ORF">SBAD_LOCUS8095</name>
</gene>
<feature type="domain" description="Clp1 P-loop" evidence="7">
    <location>
        <begin position="119"/>
        <end position="235"/>
    </location>
</feature>
<keyword evidence="4" id="KW-0067">ATP-binding</keyword>
<evidence type="ECO:0000256" key="2">
    <source>
        <dbReference type="ARBA" id="ARBA00022664"/>
    </source>
</evidence>
<accession>A0A183IWU8</accession>